<protein>
    <submittedName>
        <fullName evidence="12">Uncharacterized protein</fullName>
    </submittedName>
</protein>
<evidence type="ECO:0000256" key="2">
    <source>
        <dbReference type="ARBA" id="ARBA00022574"/>
    </source>
</evidence>
<sequence>MKKLFRISPQRGSRTPVVFSWQPEGNYLATASNTVVQIYNRHGERIDEINLTGSGRVLSLEWDKSGESLAVLQDENGQIPIWDLSTTKVQQLETNLRDPTFLKWSSTGSQLAIGTQKGNLLIFNKSTKKKIPILAKHPRAITCGSWSQGNKLCLGSDDCTMTLSNDVGDTIEQSDLNFPPRGMCFAPSEGKQNVISINTGGKSILLFNINDPDNPVELSFEPDYGNVVSHKWFGVELLLIGFSRGQVVALNTKENQVAEELWSGRVHESSLFGMAYSDSLNRGATAGDGGIKIIDMQGGEYKELKGEAISMDTSEDGRPHQIDWSPDGTILTASTRSGYVYNFLAKMPMIHDHNGTNVAYLSSLREISVVDTVSRARPQAVPVHMEPTFTALGTNHVAVGMNNRIMYYRFGLEDTDKVGEQDYVGTVESVRLNDKFAAVLSDNQVTLHLIEPVKGGGPQRKTFPEREDDGGSYKRATALALTSHFLVYGTDSGTVEFFYLTEWAMLGGAELRHSCGIKSVYPNAQGTRLVVVDENDDGFLYNPVTGDFTPIPGFPANCTQVMWDKSDKNIVMVYDGSNLHTYVYAPITIRGPMMMKLGPLEIDSNGGIRMEPQSFPLTNGWVPILTHNGEITCQTLAGQLQAVTSPTYDHNDEKERNNKERQLLRFTQNLALLRLREAWSAALVLNKPRYWHALANKAMQVMDIEMAIRIYRQIGDAGMVMGLESLKYLEDKNLLAGHIALLFMDYSMAQDLFLSSSRPLSALEMRRDLLHWDQALKLATTLSPASVPEISVEFAQQLEFKGEYENALKMYESALNAMDEEGNLLATDAQQTTCMGGIARCTLRLGDLRRGVRLARESNDKKLCRECASILQSLKQWMEAASLYEIGEQYEKAAEIYIKQKDFTQASKIMGRVTLPKLHSLYGKACEQAGKFQDAAAAYKKAHDMDSVIRLCLDQLAQPDRAFTLVRESGSSTGADMVAKYCQKHDDFRGAIEFLLMASRSEEAFALAKSHVCMELYTSVLGDKISPDDAREVAHYYETQNSLGKAGQFYSMCGQYNRALKLFLQCGDKEVDNAIEVVGKARNDMLTHMLIDFLMGETDGQPKDPDYVYRLYMALGNFSEASKTAVIIAQQEQADGDYARAHKILYNTIHELELKNTYVSQQLRQMFVLLHSYQLVKKLAKRGDHEGTARLLLRVAKHISKFPKHQVRILISTIIECQKSGLKDAAYEWATYVCSNADFKADLAESKFKTKIQAIIRRPNKDSKPESLSPCPISGQMIPGTELECPTTKDQLPMCVCTGRHMEIEDWCFCPVSGLPALYSEYIKYLNAEAVTGVDDMESAVDRATATTGGAMMSKFKRMASKVVRALDPVKGDMVSSLDLKKADREEAKEYIRRYNSVDQGNEGNKKANGQDGGMEEEAM</sequence>
<evidence type="ECO:0000313" key="12">
    <source>
        <dbReference type="EMBL" id="GMI03734.1"/>
    </source>
</evidence>
<evidence type="ECO:0000259" key="11">
    <source>
        <dbReference type="Pfam" id="PF24762"/>
    </source>
</evidence>
<organism evidence="12 13">
    <name type="scientific">Triparma laevis f. longispina</name>
    <dbReference type="NCBI Taxonomy" id="1714387"/>
    <lineage>
        <taxon>Eukaryota</taxon>
        <taxon>Sar</taxon>
        <taxon>Stramenopiles</taxon>
        <taxon>Ochrophyta</taxon>
        <taxon>Bolidophyceae</taxon>
        <taxon>Parmales</taxon>
        <taxon>Triparmaceae</taxon>
        <taxon>Triparma</taxon>
    </lineage>
</organism>
<feature type="domain" description="WDR19 first beta-propeller" evidence="10">
    <location>
        <begin position="17"/>
        <end position="338"/>
    </location>
</feature>
<evidence type="ECO:0000256" key="7">
    <source>
        <dbReference type="ARBA" id="ARBA00023273"/>
    </source>
</evidence>
<feature type="domain" description="IF140/IFT172/WDR19 TPR" evidence="11">
    <location>
        <begin position="675"/>
        <end position="820"/>
    </location>
</feature>
<dbReference type="Gene3D" id="1.25.40.470">
    <property type="match status" value="2"/>
</dbReference>
<dbReference type="GO" id="GO:0030991">
    <property type="term" value="C:intraciliary transport particle A"/>
    <property type="evidence" value="ECO:0007669"/>
    <property type="project" value="TreeGrafter"/>
</dbReference>
<reference evidence="13" key="1">
    <citation type="journal article" date="2023" name="Commun. Biol.">
        <title>Genome analysis of Parmales, the sister group of diatoms, reveals the evolutionary specialization of diatoms from phago-mixotrophs to photoautotrophs.</title>
        <authorList>
            <person name="Ban H."/>
            <person name="Sato S."/>
            <person name="Yoshikawa S."/>
            <person name="Yamada K."/>
            <person name="Nakamura Y."/>
            <person name="Ichinomiya M."/>
            <person name="Sato N."/>
            <person name="Blanc-Mathieu R."/>
            <person name="Endo H."/>
            <person name="Kuwata A."/>
            <person name="Ogata H."/>
        </authorList>
    </citation>
    <scope>NUCLEOTIDE SEQUENCE [LARGE SCALE GENOMIC DNA]</scope>
    <source>
        <strain evidence="13">NIES 3700</strain>
    </source>
</reference>
<dbReference type="FunFam" id="1.25.40.470:FF:000009">
    <property type="entry name" value="WD repeat-containing protein 19 isoform X1"/>
    <property type="match status" value="1"/>
</dbReference>
<comment type="caution">
    <text evidence="12">The sequence shown here is derived from an EMBL/GenBank/DDBJ whole genome shotgun (WGS) entry which is preliminary data.</text>
</comment>
<name>A0A9W7CFJ9_9STRA</name>
<dbReference type="PANTHER" id="PTHR14920:SF0">
    <property type="entry name" value="WD REPEAT DOMAIN 19"/>
    <property type="match status" value="1"/>
</dbReference>
<dbReference type="PANTHER" id="PTHR14920">
    <property type="entry name" value="OSMOTIC AVOIDANCE ABNORMAL PROTEIN 1/WD REPEAT MEMBRANE PROTEIN"/>
    <property type="match status" value="1"/>
</dbReference>
<dbReference type="InterPro" id="IPR040379">
    <property type="entry name" value="WDR19/dyf-2"/>
</dbReference>
<dbReference type="InterPro" id="IPR011990">
    <property type="entry name" value="TPR-like_helical_dom_sf"/>
</dbReference>
<evidence type="ECO:0000256" key="3">
    <source>
        <dbReference type="ARBA" id="ARBA00022737"/>
    </source>
</evidence>
<dbReference type="SUPFAM" id="SSF69322">
    <property type="entry name" value="Tricorn protease domain 2"/>
    <property type="match status" value="2"/>
</dbReference>
<dbReference type="SUPFAM" id="SSF48452">
    <property type="entry name" value="TPR-like"/>
    <property type="match status" value="1"/>
</dbReference>
<dbReference type="GO" id="GO:0060271">
    <property type="term" value="P:cilium assembly"/>
    <property type="evidence" value="ECO:0007669"/>
    <property type="project" value="TreeGrafter"/>
</dbReference>
<dbReference type="GO" id="GO:0008104">
    <property type="term" value="P:intracellular protein localization"/>
    <property type="evidence" value="ECO:0007669"/>
    <property type="project" value="UniProtKB-ARBA"/>
</dbReference>
<evidence type="ECO:0000256" key="8">
    <source>
        <dbReference type="SAM" id="MobiDB-lite"/>
    </source>
</evidence>
<evidence type="ECO:0000256" key="6">
    <source>
        <dbReference type="ARBA" id="ARBA00023069"/>
    </source>
</evidence>
<dbReference type="Pfam" id="PF23389">
    <property type="entry name" value="Beta-prop_WDR19_1st"/>
    <property type="match status" value="1"/>
</dbReference>
<dbReference type="InterPro" id="IPR001680">
    <property type="entry name" value="WD40_rpt"/>
</dbReference>
<dbReference type="GO" id="GO:0005929">
    <property type="term" value="C:cilium"/>
    <property type="evidence" value="ECO:0007669"/>
    <property type="project" value="UniProtKB-SubCell"/>
</dbReference>
<keyword evidence="13" id="KW-1185">Reference proteome</keyword>
<dbReference type="Pfam" id="PF24762">
    <property type="entry name" value="TPR_IF140-IFT172"/>
    <property type="match status" value="2"/>
</dbReference>
<dbReference type="SMART" id="SM00320">
    <property type="entry name" value="WD40"/>
    <property type="match status" value="5"/>
</dbReference>
<evidence type="ECO:0000256" key="1">
    <source>
        <dbReference type="ARBA" id="ARBA00004138"/>
    </source>
</evidence>
<dbReference type="GO" id="GO:0035721">
    <property type="term" value="P:intraciliary retrograde transport"/>
    <property type="evidence" value="ECO:0007669"/>
    <property type="project" value="InterPro"/>
</dbReference>
<dbReference type="InterPro" id="IPR015943">
    <property type="entry name" value="WD40/YVTN_repeat-like_dom_sf"/>
</dbReference>
<feature type="domain" description="IF140/IFT172/WDR19 TPR" evidence="11">
    <location>
        <begin position="915"/>
        <end position="1067"/>
    </location>
</feature>
<feature type="domain" description="WDR19 WD40 repeat" evidence="9">
    <location>
        <begin position="358"/>
        <end position="644"/>
    </location>
</feature>
<dbReference type="Proteomes" id="UP001165122">
    <property type="component" value="Unassembled WGS sequence"/>
</dbReference>
<keyword evidence="4" id="KW-0970">Cilium biogenesis/degradation</keyword>
<dbReference type="Gene3D" id="2.130.10.10">
    <property type="entry name" value="YVTN repeat-like/Quinoprotein amine dehydrogenase"/>
    <property type="match status" value="2"/>
</dbReference>
<keyword evidence="6" id="KW-0969">Cilium</keyword>
<comment type="subcellular location">
    <subcellularLocation>
        <location evidence="1">Cell projection</location>
        <location evidence="1">Cilium</location>
    </subcellularLocation>
</comment>
<evidence type="ECO:0000259" key="10">
    <source>
        <dbReference type="Pfam" id="PF23389"/>
    </source>
</evidence>
<keyword evidence="7" id="KW-0966">Cell projection</keyword>
<dbReference type="InterPro" id="IPR056168">
    <property type="entry name" value="TPR_IF140/IFT172/WDR19"/>
</dbReference>
<evidence type="ECO:0000259" key="9">
    <source>
        <dbReference type="Pfam" id="PF15911"/>
    </source>
</evidence>
<evidence type="ECO:0000313" key="13">
    <source>
        <dbReference type="Proteomes" id="UP001165122"/>
    </source>
</evidence>
<dbReference type="InterPro" id="IPR039468">
    <property type="entry name" value="WDR19_WD40_rpt"/>
</dbReference>
<dbReference type="InterPro" id="IPR057855">
    <property type="entry name" value="Beta-prop_WDR19_1st"/>
</dbReference>
<dbReference type="OrthoDB" id="10250638at2759"/>
<keyword evidence="2" id="KW-0853">WD repeat</keyword>
<evidence type="ECO:0000256" key="4">
    <source>
        <dbReference type="ARBA" id="ARBA00022794"/>
    </source>
</evidence>
<proteinExistence type="predicted"/>
<dbReference type="Pfam" id="PF15911">
    <property type="entry name" value="Beta-prop_WDR19_2nd"/>
    <property type="match status" value="1"/>
</dbReference>
<evidence type="ECO:0000256" key="5">
    <source>
        <dbReference type="ARBA" id="ARBA00022803"/>
    </source>
</evidence>
<keyword evidence="3" id="KW-0677">Repeat</keyword>
<dbReference type="EMBL" id="BRXW01000061">
    <property type="protein sequence ID" value="GMI03734.1"/>
    <property type="molecule type" value="Genomic_DNA"/>
</dbReference>
<keyword evidence="5" id="KW-0802">TPR repeat</keyword>
<accession>A0A9W7CFJ9</accession>
<gene>
    <name evidence="12" type="ORF">TrLO_g1597</name>
</gene>
<feature type="region of interest" description="Disordered" evidence="8">
    <location>
        <begin position="1394"/>
        <end position="1420"/>
    </location>
</feature>